<dbReference type="PROSITE" id="PS51733">
    <property type="entry name" value="BPL_LPL_CATALYTIC"/>
    <property type="match status" value="1"/>
</dbReference>
<dbReference type="Pfam" id="PF21948">
    <property type="entry name" value="LplA-B_cat"/>
    <property type="match status" value="1"/>
</dbReference>
<keyword evidence="2" id="KW-0436">Ligase</keyword>
<protein>
    <submittedName>
        <fullName evidence="2">Lipoate-protein ligase A</fullName>
    </submittedName>
</protein>
<sequence length="449" mass="47837">MTERSGSVKVPGGKLVRVTLAAGACLDGDFFADDDARAAIDAVENVIADAARELDMTLADAASADGGAMAGVAAPDDGFVPTADAVDDVDSVDADPRIRADEIHVKEDDDGDLRDADPRMRATENAVEAWYRRTVRRIDDVLGDRLIGANADAIALAALRAAAGDDGAARAFEERHTARVRRSWRAAQHPRTPSPICIGADEIRSRWAALRPHVVVDRPRMPEEQMALEPQWARQMADGERPPTIRVWHWAAPAVVCGRYQSIEDEVDVAAAHARGVHIVRRGTGGGAMFVEPADTITYSLYAPLWFADGLDAVQVYQLCDAWLLAALAECGVRACYAGLNDIAAVHDGGAGETVVGGKIGGAAQMRVPARDGGPGCLLHHVTLAYAIDAAAMGDVLITDPEKMSDKAVKSARRRVEPMTAQTTMTREEVIATMARVAASFGSQTSMRA</sequence>
<dbReference type="GO" id="GO:0016874">
    <property type="term" value="F:ligase activity"/>
    <property type="evidence" value="ECO:0007669"/>
    <property type="project" value="UniProtKB-KW"/>
</dbReference>
<reference evidence="2 3" key="1">
    <citation type="submission" date="2018-09" db="EMBL/GenBank/DDBJ databases">
        <title>Characterization of the phylogenetic diversity of five novel species belonging to the genus Bifidobacterium.</title>
        <authorList>
            <person name="Lugli G.A."/>
            <person name="Duranti S."/>
            <person name="Milani C."/>
        </authorList>
    </citation>
    <scope>NUCLEOTIDE SEQUENCE [LARGE SCALE GENOMIC DNA]</scope>
    <source>
        <strain evidence="2 3">2020B</strain>
    </source>
</reference>
<dbReference type="InterPro" id="IPR004143">
    <property type="entry name" value="BPL_LPL_catalytic"/>
</dbReference>
<dbReference type="Gene3D" id="3.30.930.10">
    <property type="entry name" value="Bira Bifunctional Protein, Domain 2"/>
    <property type="match status" value="1"/>
</dbReference>
<dbReference type="AlphaFoldDB" id="A0A430F610"/>
<dbReference type="EMBL" id="QXGI01000005">
    <property type="protein sequence ID" value="RSX47211.1"/>
    <property type="molecule type" value="Genomic_DNA"/>
</dbReference>
<feature type="domain" description="BPL/LPL catalytic" evidence="1">
    <location>
        <begin position="239"/>
        <end position="446"/>
    </location>
</feature>
<dbReference type="Proteomes" id="UP000288052">
    <property type="component" value="Unassembled WGS sequence"/>
</dbReference>
<dbReference type="RefSeq" id="WP_126032384.1">
    <property type="nucleotide sequence ID" value="NZ_QXGI01000005.1"/>
</dbReference>
<organism evidence="2 3">
    <name type="scientific">Bifidobacterium castoris</name>
    <dbReference type="NCBI Taxonomy" id="2306972"/>
    <lineage>
        <taxon>Bacteria</taxon>
        <taxon>Bacillati</taxon>
        <taxon>Actinomycetota</taxon>
        <taxon>Actinomycetes</taxon>
        <taxon>Bifidobacteriales</taxon>
        <taxon>Bifidobacteriaceae</taxon>
        <taxon>Bifidobacterium</taxon>
    </lineage>
</organism>
<evidence type="ECO:0000313" key="3">
    <source>
        <dbReference type="Proteomes" id="UP000288052"/>
    </source>
</evidence>
<evidence type="ECO:0000259" key="1">
    <source>
        <dbReference type="PROSITE" id="PS51733"/>
    </source>
</evidence>
<gene>
    <name evidence="2" type="ORF">D2E22_1395</name>
</gene>
<name>A0A430F610_9BIFI</name>
<proteinExistence type="predicted"/>
<dbReference type="PANTHER" id="PTHR43679">
    <property type="entry name" value="OCTANOYLTRANSFERASE LIPM-RELATED"/>
    <property type="match status" value="1"/>
</dbReference>
<dbReference type="InterPro" id="IPR045864">
    <property type="entry name" value="aa-tRNA-synth_II/BPL/LPL"/>
</dbReference>
<dbReference type="CDD" id="cd16443">
    <property type="entry name" value="LplA"/>
    <property type="match status" value="1"/>
</dbReference>
<dbReference type="PANTHER" id="PTHR43679:SF2">
    <property type="entry name" value="OCTANOYL-[GCVH]:PROTEIN N-OCTANOYLTRANSFERASE"/>
    <property type="match status" value="1"/>
</dbReference>
<evidence type="ECO:0000313" key="2">
    <source>
        <dbReference type="EMBL" id="RSX47211.1"/>
    </source>
</evidence>
<dbReference type="InterPro" id="IPR050664">
    <property type="entry name" value="Octanoyltrans_LipM/LipL"/>
</dbReference>
<dbReference type="OrthoDB" id="9788148at2"/>
<dbReference type="SUPFAM" id="SSF55681">
    <property type="entry name" value="Class II aaRS and biotin synthetases"/>
    <property type="match status" value="1"/>
</dbReference>
<keyword evidence="3" id="KW-1185">Reference proteome</keyword>
<accession>A0A430F610</accession>
<comment type="caution">
    <text evidence="2">The sequence shown here is derived from an EMBL/GenBank/DDBJ whole genome shotgun (WGS) entry which is preliminary data.</text>
</comment>